<reference evidence="2 3" key="1">
    <citation type="journal article" date="2016" name="Int. J. Syst. Evol. Microbiol.">
        <title>Streptococcuspantholopis sp. nov., isolated from faeces of the Tibetan antelope (Pantholops hodgsonii).</title>
        <authorList>
            <person name="Bai X."/>
            <person name="Xiong Y."/>
            <person name="Lu S."/>
            <person name="Jin D."/>
            <person name="Lai X."/>
            <person name="Yang J."/>
            <person name="Niu L."/>
            <person name="Hu S."/>
            <person name="Meng X."/>
            <person name="Pu J."/>
            <person name="Ye C."/>
            <person name="Xu J."/>
        </authorList>
    </citation>
    <scope>NUCLEOTIDE SEQUENCE [LARGE SCALE GENOMIC DNA]</scope>
    <source>
        <strain evidence="2 3">TA 26</strain>
    </source>
</reference>
<dbReference type="RefSeq" id="WP_067060063.1">
    <property type="nucleotide sequence ID" value="NZ_CP014699.1"/>
</dbReference>
<feature type="transmembrane region" description="Helical" evidence="1">
    <location>
        <begin position="214"/>
        <end position="234"/>
    </location>
</feature>
<protein>
    <submittedName>
        <fullName evidence="2">Amino acid transporter</fullName>
    </submittedName>
</protein>
<sequence length="245" mass="27210">MLYTSILKSVASRRDVKIFFAFIILPLLVPFLSQTMEGAQSNFGQSFLTFLDLTLNTQYRIILPVMIFSLVVTSVFKDEIDSGIMFLYKDINRTKIFNAKVLSLFSVYGLYLLGTVVAGLFAYYVIMVPRGAVSGSLLPEQMADIGQAVVSIISTALLNLITIVLVTMVSITSKTIQSVLTGVFFTLLVTVSPMLIGIRYLFPSGYVTMSQKSFGMAFLLIIALSALYLGICYIRGLQKFRKIEF</sequence>
<dbReference type="OrthoDB" id="2136506at2"/>
<name>A0A172Q5B8_9STRE</name>
<feature type="transmembrane region" description="Helical" evidence="1">
    <location>
        <begin position="145"/>
        <end position="167"/>
    </location>
</feature>
<keyword evidence="1" id="KW-0812">Transmembrane</keyword>
<feature type="transmembrane region" description="Helical" evidence="1">
    <location>
        <begin position="97"/>
        <end position="125"/>
    </location>
</feature>
<feature type="transmembrane region" description="Helical" evidence="1">
    <location>
        <begin position="179"/>
        <end position="202"/>
    </location>
</feature>
<accession>A0A172Q5B8</accession>
<dbReference type="EMBL" id="CP014699">
    <property type="protein sequence ID" value="AND78650.1"/>
    <property type="molecule type" value="Genomic_DNA"/>
</dbReference>
<organism evidence="2 3">
    <name type="scientific">Streptococcus pantholopis</name>
    <dbReference type="NCBI Taxonomy" id="1811193"/>
    <lineage>
        <taxon>Bacteria</taxon>
        <taxon>Bacillati</taxon>
        <taxon>Bacillota</taxon>
        <taxon>Bacilli</taxon>
        <taxon>Lactobacillales</taxon>
        <taxon>Streptococcaceae</taxon>
        <taxon>Streptococcus</taxon>
    </lineage>
</organism>
<keyword evidence="1" id="KW-0472">Membrane</keyword>
<feature type="transmembrane region" description="Helical" evidence="1">
    <location>
        <begin position="57"/>
        <end position="76"/>
    </location>
</feature>
<dbReference type="Proteomes" id="UP000077317">
    <property type="component" value="Chromosome"/>
</dbReference>
<reference evidence="3" key="2">
    <citation type="submission" date="2016-03" db="EMBL/GenBank/DDBJ databases">
        <title>Streptococcus antelopensis sp. nov., isolated from the feces of the Tibetan antelope (Pantholops hodgsonii) in Hoh Xil National Nature Reserve, Qinghai, China.</title>
        <authorList>
            <person name="Bai X."/>
        </authorList>
    </citation>
    <scope>NUCLEOTIDE SEQUENCE [LARGE SCALE GENOMIC DNA]</scope>
    <source>
        <strain evidence="3">TA 26</strain>
    </source>
</reference>
<evidence type="ECO:0000256" key="1">
    <source>
        <dbReference type="SAM" id="Phobius"/>
    </source>
</evidence>
<dbReference type="AlphaFoldDB" id="A0A172Q5B8"/>
<dbReference type="STRING" id="1811193.A0O21_00715"/>
<evidence type="ECO:0000313" key="2">
    <source>
        <dbReference type="EMBL" id="AND78650.1"/>
    </source>
</evidence>
<evidence type="ECO:0000313" key="3">
    <source>
        <dbReference type="Proteomes" id="UP000077317"/>
    </source>
</evidence>
<keyword evidence="1" id="KW-1133">Transmembrane helix</keyword>
<proteinExistence type="predicted"/>
<gene>
    <name evidence="2" type="ORF">A0O21_00715</name>
</gene>
<keyword evidence="3" id="KW-1185">Reference proteome</keyword>
<dbReference type="KEGG" id="spat:A0O21_00715"/>